<proteinExistence type="predicted"/>
<dbReference type="PANTHER" id="PTHR14614:SF109">
    <property type="entry name" value="RIBOSOMAL LYSINE N-METHYLTRANSFERASE 5"/>
    <property type="match status" value="1"/>
</dbReference>
<feature type="region of interest" description="Disordered" evidence="1">
    <location>
        <begin position="70"/>
        <end position="99"/>
    </location>
</feature>
<dbReference type="Gene3D" id="3.40.50.150">
    <property type="entry name" value="Vaccinia Virus protein VP39"/>
    <property type="match status" value="1"/>
</dbReference>
<dbReference type="AlphaFoldDB" id="A0AAD5YC43"/>
<dbReference type="SUPFAM" id="SSF53335">
    <property type="entry name" value="S-adenosyl-L-methionine-dependent methyltransferases"/>
    <property type="match status" value="1"/>
</dbReference>
<reference evidence="2" key="1">
    <citation type="submission" date="2022-07" db="EMBL/GenBank/DDBJ databases">
        <title>Genome Sequence of Physisporinus lineatus.</title>
        <authorList>
            <person name="Buettner E."/>
        </authorList>
    </citation>
    <scope>NUCLEOTIDE SEQUENCE</scope>
    <source>
        <strain evidence="2">VT162</strain>
    </source>
</reference>
<accession>A0AAD5YC43</accession>
<name>A0AAD5YC43_9APHY</name>
<keyword evidence="3" id="KW-1185">Reference proteome</keyword>
<dbReference type="InterPro" id="IPR029063">
    <property type="entry name" value="SAM-dependent_MTases_sf"/>
</dbReference>
<feature type="compositionally biased region" description="Basic residues" evidence="1">
    <location>
        <begin position="78"/>
        <end position="94"/>
    </location>
</feature>
<dbReference type="EMBL" id="JANAWD010000574">
    <property type="protein sequence ID" value="KAJ3477670.1"/>
    <property type="molecule type" value="Genomic_DNA"/>
</dbReference>
<protein>
    <recommendedName>
        <fullName evidence="4">Methyltransferase-domain-containing protein</fullName>
    </recommendedName>
</protein>
<evidence type="ECO:0008006" key="4">
    <source>
        <dbReference type="Google" id="ProtNLM"/>
    </source>
</evidence>
<dbReference type="Proteomes" id="UP001212997">
    <property type="component" value="Unassembled WGS sequence"/>
</dbReference>
<gene>
    <name evidence="2" type="ORF">NLI96_g10302</name>
</gene>
<organism evidence="2 3">
    <name type="scientific">Meripilus lineatus</name>
    <dbReference type="NCBI Taxonomy" id="2056292"/>
    <lineage>
        <taxon>Eukaryota</taxon>
        <taxon>Fungi</taxon>
        <taxon>Dikarya</taxon>
        <taxon>Basidiomycota</taxon>
        <taxon>Agaricomycotina</taxon>
        <taxon>Agaricomycetes</taxon>
        <taxon>Polyporales</taxon>
        <taxon>Meripilaceae</taxon>
        <taxon>Meripilus</taxon>
    </lineage>
</organism>
<dbReference type="GO" id="GO:0008757">
    <property type="term" value="F:S-adenosylmethionine-dependent methyltransferase activity"/>
    <property type="evidence" value="ECO:0007669"/>
    <property type="project" value="UniProtKB-ARBA"/>
</dbReference>
<evidence type="ECO:0000256" key="1">
    <source>
        <dbReference type="SAM" id="MobiDB-lite"/>
    </source>
</evidence>
<dbReference type="Pfam" id="PF10294">
    <property type="entry name" value="Methyltransf_16"/>
    <property type="match status" value="1"/>
</dbReference>
<evidence type="ECO:0000313" key="2">
    <source>
        <dbReference type="EMBL" id="KAJ3477670.1"/>
    </source>
</evidence>
<sequence>MVEPIKVGLCNLTPGSMPVLDADEEVFLLYTELAGKTSSSPCGSPTFRGLGHVDSHKDVLTVTFELKTRDPEPLSVPRQRHHERKKKGEKKPKKGPPEETIEVHLAQDKTALRSRKGDTGSVLWLASVEFAQIILQQHHDTRLDSFLDHSALAMAHVLELGAGTGLLSIVLSPLVGHYTVTDIEALMPLIRKNLSMNIPGWDGSSSPEPCGTNMRRNVTAKPLDWMLLQNCSPVSRTQRYSYEPVDLLLVVDCVYHPSILPSLIFAIDYLATPDRTIVLVVVELRAEDVVREFLELWMKAGEGAWQIWHVNDIMKGPYAVWIGRKRGDVREE</sequence>
<dbReference type="PANTHER" id="PTHR14614">
    <property type="entry name" value="HEPATOCELLULAR CARCINOMA-ASSOCIATED ANTIGEN"/>
    <property type="match status" value="1"/>
</dbReference>
<evidence type="ECO:0000313" key="3">
    <source>
        <dbReference type="Proteomes" id="UP001212997"/>
    </source>
</evidence>
<comment type="caution">
    <text evidence="2">The sequence shown here is derived from an EMBL/GenBank/DDBJ whole genome shotgun (WGS) entry which is preliminary data.</text>
</comment>
<dbReference type="GO" id="GO:0032991">
    <property type="term" value="C:protein-containing complex"/>
    <property type="evidence" value="ECO:0007669"/>
    <property type="project" value="TreeGrafter"/>
</dbReference>
<dbReference type="InterPro" id="IPR019410">
    <property type="entry name" value="Methyltransf_16"/>
</dbReference>
<dbReference type="GO" id="GO:0005829">
    <property type="term" value="C:cytosol"/>
    <property type="evidence" value="ECO:0007669"/>
    <property type="project" value="TreeGrafter"/>
</dbReference>